<dbReference type="Gene3D" id="3.10.20.30">
    <property type="match status" value="1"/>
</dbReference>
<name>X1G4N4_9ZZZZ</name>
<organism evidence="2">
    <name type="scientific">marine sediment metagenome</name>
    <dbReference type="NCBI Taxonomy" id="412755"/>
    <lineage>
        <taxon>unclassified sequences</taxon>
        <taxon>metagenomes</taxon>
        <taxon>ecological metagenomes</taxon>
    </lineage>
</organism>
<evidence type="ECO:0000313" key="2">
    <source>
        <dbReference type="EMBL" id="GAH36509.1"/>
    </source>
</evidence>
<reference evidence="2" key="1">
    <citation type="journal article" date="2014" name="Front. Microbiol.">
        <title>High frequency of phylogenetically diverse reductive dehalogenase-homologous genes in deep subseafloor sedimentary metagenomes.</title>
        <authorList>
            <person name="Kawai M."/>
            <person name="Futagami T."/>
            <person name="Toyoda A."/>
            <person name="Takaki Y."/>
            <person name="Nishi S."/>
            <person name="Hori S."/>
            <person name="Arai W."/>
            <person name="Tsubouchi T."/>
            <person name="Morono Y."/>
            <person name="Uchiyama I."/>
            <person name="Ito T."/>
            <person name="Fujiyama A."/>
            <person name="Inagaki F."/>
            <person name="Takami H."/>
        </authorList>
    </citation>
    <scope>NUCLEOTIDE SEQUENCE</scope>
    <source>
        <strain evidence="2">Expedition CK06-06</strain>
    </source>
</reference>
<accession>X1G4N4</accession>
<gene>
    <name evidence="2" type="ORF">S03H2_10608</name>
</gene>
<dbReference type="InterPro" id="IPR012676">
    <property type="entry name" value="TGS-like"/>
</dbReference>
<comment type="caution">
    <text evidence="2">The sequence shown here is derived from an EMBL/GenBank/DDBJ whole genome shotgun (WGS) entry which is preliminary data.</text>
</comment>
<evidence type="ECO:0000259" key="1">
    <source>
        <dbReference type="PROSITE" id="PS51880"/>
    </source>
</evidence>
<dbReference type="EMBL" id="BARU01005447">
    <property type="protein sequence ID" value="GAH36509.1"/>
    <property type="molecule type" value="Genomic_DNA"/>
</dbReference>
<protein>
    <recommendedName>
        <fullName evidence="1">TGS domain-containing protein</fullName>
    </recommendedName>
</protein>
<dbReference type="PROSITE" id="PS51880">
    <property type="entry name" value="TGS"/>
    <property type="match status" value="1"/>
</dbReference>
<feature type="domain" description="TGS" evidence="1">
    <location>
        <begin position="1"/>
        <end position="48"/>
    </location>
</feature>
<dbReference type="SUPFAM" id="SSF81271">
    <property type="entry name" value="TGS-like"/>
    <property type="match status" value="1"/>
</dbReference>
<sequence length="48" mass="5438">VDEIARLVHRDLAASFRHARIWGRGSYDGQQVGKDHVVQDGDILEIHT</sequence>
<feature type="non-terminal residue" evidence="2">
    <location>
        <position position="1"/>
    </location>
</feature>
<proteinExistence type="predicted"/>
<dbReference type="AlphaFoldDB" id="X1G4N4"/>
<dbReference type="InterPro" id="IPR004095">
    <property type="entry name" value="TGS"/>
</dbReference>
<dbReference type="InterPro" id="IPR012675">
    <property type="entry name" value="Beta-grasp_dom_sf"/>
</dbReference>
<dbReference type="Pfam" id="PF02824">
    <property type="entry name" value="TGS"/>
    <property type="match status" value="1"/>
</dbReference>